<reference evidence="1" key="1">
    <citation type="journal article" date="2023" name="Science">
        <title>Genome structures resolve the early diversification of teleost fishes.</title>
        <authorList>
            <person name="Parey E."/>
            <person name="Louis A."/>
            <person name="Montfort J."/>
            <person name="Bouchez O."/>
            <person name="Roques C."/>
            <person name="Iampietro C."/>
            <person name="Lluch J."/>
            <person name="Castinel A."/>
            <person name="Donnadieu C."/>
            <person name="Desvignes T."/>
            <person name="Floi Bucao C."/>
            <person name="Jouanno E."/>
            <person name="Wen M."/>
            <person name="Mejri S."/>
            <person name="Dirks R."/>
            <person name="Jansen H."/>
            <person name="Henkel C."/>
            <person name="Chen W.J."/>
            <person name="Zahm M."/>
            <person name="Cabau C."/>
            <person name="Klopp C."/>
            <person name="Thompson A.W."/>
            <person name="Robinson-Rechavi M."/>
            <person name="Braasch I."/>
            <person name="Lecointre G."/>
            <person name="Bobe J."/>
            <person name="Postlethwait J.H."/>
            <person name="Berthelot C."/>
            <person name="Roest Crollius H."/>
            <person name="Guiguen Y."/>
        </authorList>
    </citation>
    <scope>NUCLEOTIDE SEQUENCE</scope>
    <source>
        <strain evidence="1">NC1722</strain>
    </source>
</reference>
<accession>A0AAD7T0F5</accession>
<dbReference type="AlphaFoldDB" id="A0AAD7T0F5"/>
<gene>
    <name evidence="1" type="ORF">AAFF_G00143810</name>
</gene>
<dbReference type="EMBL" id="JAINUG010000020">
    <property type="protein sequence ID" value="KAJ8412114.1"/>
    <property type="molecule type" value="Genomic_DNA"/>
</dbReference>
<dbReference type="Proteomes" id="UP001221898">
    <property type="component" value="Unassembled WGS sequence"/>
</dbReference>
<sequence>MTSLHCRKTTLAPTLSVYALQSPTLRVHSAQPPPAQGGTADQGALIVGEAWGMMKHLSTHYCHPSVHPSIQQTESPPLLLPLANGCERVSERLTHIPTVTAETRVELSAPWAYFGGVSIND</sequence>
<keyword evidence="2" id="KW-1185">Reference proteome</keyword>
<comment type="caution">
    <text evidence="1">The sequence shown here is derived from an EMBL/GenBank/DDBJ whole genome shotgun (WGS) entry which is preliminary data.</text>
</comment>
<proteinExistence type="predicted"/>
<organism evidence="1 2">
    <name type="scientific">Aldrovandia affinis</name>
    <dbReference type="NCBI Taxonomy" id="143900"/>
    <lineage>
        <taxon>Eukaryota</taxon>
        <taxon>Metazoa</taxon>
        <taxon>Chordata</taxon>
        <taxon>Craniata</taxon>
        <taxon>Vertebrata</taxon>
        <taxon>Euteleostomi</taxon>
        <taxon>Actinopterygii</taxon>
        <taxon>Neopterygii</taxon>
        <taxon>Teleostei</taxon>
        <taxon>Notacanthiformes</taxon>
        <taxon>Halosauridae</taxon>
        <taxon>Aldrovandia</taxon>
    </lineage>
</organism>
<evidence type="ECO:0000313" key="2">
    <source>
        <dbReference type="Proteomes" id="UP001221898"/>
    </source>
</evidence>
<name>A0AAD7T0F5_9TELE</name>
<evidence type="ECO:0000313" key="1">
    <source>
        <dbReference type="EMBL" id="KAJ8412114.1"/>
    </source>
</evidence>
<protein>
    <submittedName>
        <fullName evidence="1">Uncharacterized protein</fullName>
    </submittedName>
</protein>